<evidence type="ECO:0000313" key="3">
    <source>
        <dbReference type="Proteomes" id="UP000199180"/>
    </source>
</evidence>
<evidence type="ECO:0000256" key="1">
    <source>
        <dbReference type="SAM" id="Phobius"/>
    </source>
</evidence>
<keyword evidence="3" id="KW-1185">Reference proteome</keyword>
<keyword evidence="1" id="KW-1133">Transmembrane helix</keyword>
<evidence type="ECO:0000313" key="2">
    <source>
        <dbReference type="EMBL" id="SET74735.1"/>
    </source>
</evidence>
<protein>
    <submittedName>
        <fullName evidence="2">Uncharacterized protein</fullName>
    </submittedName>
</protein>
<accession>A0A1I0GTQ4</accession>
<sequence>MIVEWLAWGIAIGLAGMMALVIRGFLPVALHNNGSAVYHLSIGVILILIASAARALYWDALPMLLDAIQPGLWALWHQHIGRPLPNIAMGLIFGAGLLHMLKLSLLLIPEPDRSRYSMWSAPFYPQRVCIIRGVDALRRVWRKDR</sequence>
<dbReference type="RefSeq" id="WP_175479898.1">
    <property type="nucleotide sequence ID" value="NZ_FOHO01000009.1"/>
</dbReference>
<dbReference type="Proteomes" id="UP000199180">
    <property type="component" value="Unassembled WGS sequence"/>
</dbReference>
<organism evidence="2 3">
    <name type="scientific">Paracoccus homiensis</name>
    <dbReference type="NCBI Taxonomy" id="364199"/>
    <lineage>
        <taxon>Bacteria</taxon>
        <taxon>Pseudomonadati</taxon>
        <taxon>Pseudomonadota</taxon>
        <taxon>Alphaproteobacteria</taxon>
        <taxon>Rhodobacterales</taxon>
        <taxon>Paracoccaceae</taxon>
        <taxon>Paracoccus</taxon>
    </lineage>
</organism>
<keyword evidence="1" id="KW-0472">Membrane</keyword>
<feature type="transmembrane region" description="Helical" evidence="1">
    <location>
        <begin position="6"/>
        <end position="26"/>
    </location>
</feature>
<name>A0A1I0GTQ4_9RHOB</name>
<dbReference type="AlphaFoldDB" id="A0A1I0GTQ4"/>
<feature type="transmembrane region" description="Helical" evidence="1">
    <location>
        <begin position="87"/>
        <end position="108"/>
    </location>
</feature>
<dbReference type="EMBL" id="FOHO01000009">
    <property type="protein sequence ID" value="SET74735.1"/>
    <property type="molecule type" value="Genomic_DNA"/>
</dbReference>
<reference evidence="2 3" key="1">
    <citation type="submission" date="2016-10" db="EMBL/GenBank/DDBJ databases">
        <authorList>
            <person name="de Groot N.N."/>
        </authorList>
    </citation>
    <scope>NUCLEOTIDE SEQUENCE [LARGE SCALE GENOMIC DNA]</scope>
    <source>
        <strain evidence="2 3">DSM 17862</strain>
    </source>
</reference>
<gene>
    <name evidence="2" type="ORF">SAMN04489858_10984</name>
</gene>
<dbReference type="STRING" id="364199.SAMN04489858_10984"/>
<proteinExistence type="predicted"/>
<keyword evidence="1" id="KW-0812">Transmembrane</keyword>
<feature type="transmembrane region" description="Helical" evidence="1">
    <location>
        <begin position="38"/>
        <end position="57"/>
    </location>
</feature>